<proteinExistence type="predicted"/>
<protein>
    <submittedName>
        <fullName evidence="2">DUF1722 domain-containing protein</fullName>
    </submittedName>
</protein>
<dbReference type="PANTHER" id="PTHR30087:SF1">
    <property type="entry name" value="HYPOTHETICAL CYTOSOLIC PROTEIN"/>
    <property type="match status" value="1"/>
</dbReference>
<evidence type="ECO:0000313" key="2">
    <source>
        <dbReference type="EMBL" id="TDD46718.1"/>
    </source>
</evidence>
<dbReference type="EMBL" id="SMKQ01000057">
    <property type="protein sequence ID" value="TDD46718.1"/>
    <property type="molecule type" value="Genomic_DNA"/>
</dbReference>
<evidence type="ECO:0000313" key="3">
    <source>
        <dbReference type="Proteomes" id="UP000295302"/>
    </source>
</evidence>
<dbReference type="OrthoDB" id="495783at2"/>
<feature type="domain" description="DUF1722" evidence="1">
    <location>
        <begin position="97"/>
        <end position="211"/>
    </location>
</feature>
<reference evidence="2 3" key="1">
    <citation type="submission" date="2019-03" db="EMBL/GenBank/DDBJ databases">
        <title>Draft genome sequences of novel Actinobacteria.</title>
        <authorList>
            <person name="Sahin N."/>
            <person name="Ay H."/>
            <person name="Saygin H."/>
        </authorList>
    </citation>
    <scope>NUCLEOTIDE SEQUENCE [LARGE SCALE GENOMIC DNA]</scope>
    <source>
        <strain evidence="2 3">CH32</strain>
    </source>
</reference>
<organism evidence="2 3">
    <name type="scientific">Nonomuraea terrae</name>
    <dbReference type="NCBI Taxonomy" id="2530383"/>
    <lineage>
        <taxon>Bacteria</taxon>
        <taxon>Bacillati</taxon>
        <taxon>Actinomycetota</taxon>
        <taxon>Actinomycetes</taxon>
        <taxon>Streptosporangiales</taxon>
        <taxon>Streptosporangiaceae</taxon>
        <taxon>Nonomuraea</taxon>
    </lineage>
</organism>
<comment type="caution">
    <text evidence="2">The sequence shown here is derived from an EMBL/GenBank/DDBJ whole genome shotgun (WGS) entry which is preliminary data.</text>
</comment>
<keyword evidence="3" id="KW-1185">Reference proteome</keyword>
<dbReference type="Pfam" id="PF08349">
    <property type="entry name" value="DUF1722"/>
    <property type="match status" value="1"/>
</dbReference>
<dbReference type="AlphaFoldDB" id="A0A4R4YNN1"/>
<name>A0A4R4YNN1_9ACTN</name>
<dbReference type="InterPro" id="IPR013560">
    <property type="entry name" value="DUF1722"/>
</dbReference>
<accession>A0A4R4YNN1</accession>
<sequence>MSGVTVHHGTTGRPRLAIRAGLLDEGGDLIDALTPYVDWVPGPAADGCLHEEDVRRLRDPAPREAFLERVFAHARLRTLLEGDWLPRDLVAFHARHKMQLLAHDPVLYREAGRVVAAAGTRPRGEVAAEYTAVFQRALAAPVTVGRNVNVLQHCLGMLGLDPARRAQALRAIDAYQAGRVPLGEAAASLRRHATGESGGYVRDQTYFAPFPDGLRGDLSPGRR</sequence>
<dbReference type="Proteomes" id="UP000295302">
    <property type="component" value="Unassembled WGS sequence"/>
</dbReference>
<gene>
    <name evidence="2" type="ORF">E1286_20010</name>
</gene>
<dbReference type="PANTHER" id="PTHR30087">
    <property type="entry name" value="INNER MEMBRANE PROTEIN"/>
    <property type="match status" value="1"/>
</dbReference>
<evidence type="ECO:0000259" key="1">
    <source>
        <dbReference type="Pfam" id="PF08349"/>
    </source>
</evidence>